<keyword evidence="10" id="KW-1185">Reference proteome</keyword>
<organism evidence="9 10">
    <name type="scientific">Glaciihabitans arcticus</name>
    <dbReference type="NCBI Taxonomy" id="2668039"/>
    <lineage>
        <taxon>Bacteria</taxon>
        <taxon>Bacillati</taxon>
        <taxon>Actinomycetota</taxon>
        <taxon>Actinomycetes</taxon>
        <taxon>Micrococcales</taxon>
        <taxon>Microbacteriaceae</taxon>
        <taxon>Glaciihabitans</taxon>
    </lineage>
</organism>
<dbReference type="EMBL" id="SISG01000001">
    <property type="protein sequence ID" value="TBN57477.1"/>
    <property type="molecule type" value="Genomic_DNA"/>
</dbReference>
<feature type="transmembrane region" description="Helical" evidence="8">
    <location>
        <begin position="368"/>
        <end position="384"/>
    </location>
</feature>
<evidence type="ECO:0000256" key="1">
    <source>
        <dbReference type="ARBA" id="ARBA00004651"/>
    </source>
</evidence>
<feature type="transmembrane region" description="Helical" evidence="8">
    <location>
        <begin position="264"/>
        <end position="284"/>
    </location>
</feature>
<keyword evidence="5 8" id="KW-1133">Transmembrane helix</keyword>
<feature type="transmembrane region" description="Helical" evidence="8">
    <location>
        <begin position="36"/>
        <end position="55"/>
    </location>
</feature>
<proteinExistence type="inferred from homology"/>
<evidence type="ECO:0000256" key="5">
    <source>
        <dbReference type="ARBA" id="ARBA00022989"/>
    </source>
</evidence>
<dbReference type="GO" id="GO:0016758">
    <property type="term" value="F:hexosyltransferase activity"/>
    <property type="evidence" value="ECO:0007669"/>
    <property type="project" value="InterPro"/>
</dbReference>
<evidence type="ECO:0000256" key="4">
    <source>
        <dbReference type="ARBA" id="ARBA00022692"/>
    </source>
</evidence>
<evidence type="ECO:0000256" key="2">
    <source>
        <dbReference type="ARBA" id="ARBA00022475"/>
    </source>
</evidence>
<accession>A0A4Q9GW94</accession>
<evidence type="ECO:0000256" key="3">
    <source>
        <dbReference type="ARBA" id="ARBA00022679"/>
    </source>
</evidence>
<dbReference type="GO" id="GO:0005886">
    <property type="term" value="C:plasma membrane"/>
    <property type="evidence" value="ECO:0007669"/>
    <property type="project" value="UniProtKB-SubCell"/>
</dbReference>
<dbReference type="Pfam" id="PF09594">
    <property type="entry name" value="GT87"/>
    <property type="match status" value="1"/>
</dbReference>
<dbReference type="RefSeq" id="WP_130981588.1">
    <property type="nucleotide sequence ID" value="NZ_SISG01000001.1"/>
</dbReference>
<gene>
    <name evidence="9" type="ORF">EYE40_08795</name>
</gene>
<feature type="transmembrane region" description="Helical" evidence="8">
    <location>
        <begin position="188"/>
        <end position="207"/>
    </location>
</feature>
<feature type="transmembrane region" description="Helical" evidence="8">
    <location>
        <begin position="338"/>
        <end position="362"/>
    </location>
</feature>
<protein>
    <submittedName>
        <fullName evidence="9">DUF2029 domain-containing protein</fullName>
    </submittedName>
</protein>
<comment type="subcellular location">
    <subcellularLocation>
        <location evidence="1">Cell membrane</location>
        <topology evidence="1">Multi-pass membrane protein</topology>
    </subcellularLocation>
</comment>
<dbReference type="AlphaFoldDB" id="A0A4Q9GW94"/>
<keyword evidence="2" id="KW-1003">Cell membrane</keyword>
<feature type="transmembrane region" description="Helical" evidence="8">
    <location>
        <begin position="296"/>
        <end position="318"/>
    </location>
</feature>
<feature type="transmembrane region" description="Helical" evidence="8">
    <location>
        <begin position="219"/>
        <end position="235"/>
    </location>
</feature>
<comment type="caution">
    <text evidence="9">The sequence shown here is derived from an EMBL/GenBank/DDBJ whole genome shotgun (WGS) entry which is preliminary data.</text>
</comment>
<keyword evidence="6 8" id="KW-0472">Membrane</keyword>
<keyword evidence="3" id="KW-0808">Transferase</keyword>
<feature type="transmembrane region" description="Helical" evidence="8">
    <location>
        <begin position="425"/>
        <end position="443"/>
    </location>
</feature>
<evidence type="ECO:0000256" key="6">
    <source>
        <dbReference type="ARBA" id="ARBA00023136"/>
    </source>
</evidence>
<evidence type="ECO:0000256" key="8">
    <source>
        <dbReference type="SAM" id="Phobius"/>
    </source>
</evidence>
<keyword evidence="4 8" id="KW-0812">Transmembrane</keyword>
<name>A0A4Q9GW94_9MICO</name>
<reference evidence="10" key="1">
    <citation type="submission" date="2019-02" db="EMBL/GenBank/DDBJ databases">
        <title>Glaciihabitans arcticus sp. nov., a psychrotolerant bacterium isolated from polar soil.</title>
        <authorList>
            <person name="Dahal R.H."/>
        </authorList>
    </citation>
    <scope>NUCLEOTIDE SEQUENCE [LARGE SCALE GENOMIC DNA]</scope>
    <source>
        <strain evidence="10">RP-3-7</strain>
    </source>
</reference>
<evidence type="ECO:0000313" key="10">
    <source>
        <dbReference type="Proteomes" id="UP000294194"/>
    </source>
</evidence>
<dbReference type="Proteomes" id="UP000294194">
    <property type="component" value="Unassembled WGS sequence"/>
</dbReference>
<sequence>MRTFLTGILVAALAVGTALSVTLLPFYDEKKGDVAPIVYVTAGLWIVFALAVLALRAVPARAAVILIITGSIAISGAAMFGPPNTSTDSARYAWDGIVQNAGHSPYEYVPADPALEGLRPEWLFPAPVTGADGELECVGSRILTSTEVGTGDILCTALNRAPVPTIYPPTSELVFAGVRALVSPDAEYWPMQALGALLSIAMTALLVRELRRRELDVRWAALWAWCPLVATEAVTNSHIDIVGAFLLVVATVLVSQGRRWRGGIALGAAIAAKLIPVIGAPALLRGQGWKVIVGSIAAFAVLYVPYVIASGPSVLGYLPGYLSEEGYESGDRFVLFSWFADGIAGVIIVGLIVAVTAALVWWKTDPTNPWLGQTIMIGVVLMAVTPRYPWYALLLVPMVAMSGRWEWLAVPLALTARLLLPTVDVARWSMIGAILIVGLVTVYRLRPQWFTGIGAHSEQSGLVTKR</sequence>
<evidence type="ECO:0000313" key="9">
    <source>
        <dbReference type="EMBL" id="TBN57477.1"/>
    </source>
</evidence>
<comment type="similarity">
    <text evidence="7">Belongs to the glycosyltransferase 87 family.</text>
</comment>
<evidence type="ECO:0000256" key="7">
    <source>
        <dbReference type="ARBA" id="ARBA00024033"/>
    </source>
</evidence>
<feature type="transmembrane region" description="Helical" evidence="8">
    <location>
        <begin position="62"/>
        <end position="81"/>
    </location>
</feature>
<dbReference type="InterPro" id="IPR018584">
    <property type="entry name" value="GT87"/>
</dbReference>